<evidence type="ECO:0000313" key="3">
    <source>
        <dbReference type="Proteomes" id="UP000653358"/>
    </source>
</evidence>
<proteinExistence type="predicted"/>
<protein>
    <submittedName>
        <fullName evidence="2">Helix-turn-helix domain-containing protein</fullName>
    </submittedName>
</protein>
<accession>A0ABR6WPU4</accession>
<feature type="domain" description="HTH cro/C1-type" evidence="1">
    <location>
        <begin position="9"/>
        <end position="39"/>
    </location>
</feature>
<dbReference type="InterPro" id="IPR001387">
    <property type="entry name" value="Cro/C1-type_HTH"/>
</dbReference>
<dbReference type="InterPro" id="IPR010982">
    <property type="entry name" value="Lambda_DNA-bd_dom_sf"/>
</dbReference>
<sequence>MNERCNGVLKTYRDRAGLKQEEAAMELNVSPHTLYNYESYSADSRRNMPPEEIVLAMMDLYCFDEDPIRMKAKKTYMGILYLCETNYIFKHIFSNVELLDLPTAFLRHQVEYEDVRQLECGMRKVIIDNRIDENESDLASAFLKELMESAMASMSLAFSAIEKTTKKKIQKTKEIHLAKETILNEGRSTDYEQSLFAVR</sequence>
<comment type="caution">
    <text evidence="2">The sequence shown here is derived from an EMBL/GenBank/DDBJ whole genome shotgun (WGS) entry which is preliminary data.</text>
</comment>
<evidence type="ECO:0000259" key="1">
    <source>
        <dbReference type="PROSITE" id="PS50943"/>
    </source>
</evidence>
<dbReference type="EMBL" id="WJBB01000030">
    <property type="protein sequence ID" value="MBC3798470.1"/>
    <property type="molecule type" value="Genomic_DNA"/>
</dbReference>
<dbReference type="Proteomes" id="UP000653358">
    <property type="component" value="Unassembled WGS sequence"/>
</dbReference>
<name>A0ABR6WPU4_9FIRM</name>
<dbReference type="Gene3D" id="1.10.260.40">
    <property type="entry name" value="lambda repressor-like DNA-binding domains"/>
    <property type="match status" value="1"/>
</dbReference>
<keyword evidence="3" id="KW-1185">Reference proteome</keyword>
<gene>
    <name evidence="2" type="ORF">GH807_15660</name>
</gene>
<evidence type="ECO:0000313" key="2">
    <source>
        <dbReference type="EMBL" id="MBC3798470.1"/>
    </source>
</evidence>
<dbReference type="SUPFAM" id="SSF47413">
    <property type="entry name" value="lambda repressor-like DNA-binding domains"/>
    <property type="match status" value="1"/>
</dbReference>
<dbReference type="CDD" id="cd00093">
    <property type="entry name" value="HTH_XRE"/>
    <property type="match status" value="1"/>
</dbReference>
<organism evidence="2 3">
    <name type="scientific">Acetobacterium tundrae</name>
    <dbReference type="NCBI Taxonomy" id="132932"/>
    <lineage>
        <taxon>Bacteria</taxon>
        <taxon>Bacillati</taxon>
        <taxon>Bacillota</taxon>
        <taxon>Clostridia</taxon>
        <taxon>Eubacteriales</taxon>
        <taxon>Eubacteriaceae</taxon>
        <taxon>Acetobacterium</taxon>
    </lineage>
</organism>
<dbReference type="RefSeq" id="WP_148603740.1">
    <property type="nucleotide sequence ID" value="NZ_RXYB01000010.1"/>
</dbReference>
<dbReference type="Pfam" id="PF13560">
    <property type="entry name" value="HTH_31"/>
    <property type="match status" value="1"/>
</dbReference>
<dbReference type="PROSITE" id="PS50943">
    <property type="entry name" value="HTH_CROC1"/>
    <property type="match status" value="1"/>
</dbReference>
<reference evidence="2 3" key="1">
    <citation type="journal article" date="2020" name="mSystems">
        <title>Defining Genomic and Predicted Metabolic Features of the Acetobacterium Genus.</title>
        <authorList>
            <person name="Ross D.E."/>
            <person name="Marshall C.W."/>
            <person name="Gulliver D."/>
            <person name="May H.D."/>
            <person name="Norman R.S."/>
        </authorList>
    </citation>
    <scope>NUCLEOTIDE SEQUENCE [LARGE SCALE GENOMIC DNA]</scope>
    <source>
        <strain evidence="2 3">DSM 9173</strain>
    </source>
</reference>